<reference evidence="2" key="1">
    <citation type="submission" date="2015-11" db="EMBL/GenBank/DDBJ databases">
        <authorList>
            <person name="Varghese N."/>
        </authorList>
    </citation>
    <scope>NUCLEOTIDE SEQUENCE [LARGE SCALE GENOMIC DNA]</scope>
    <source>
        <strain evidence="2">DSM 45899</strain>
    </source>
</reference>
<name>A0A0S4R2U2_9ACTN</name>
<protein>
    <submittedName>
        <fullName evidence="1">Uncharacterized protein</fullName>
    </submittedName>
</protein>
<dbReference type="Proteomes" id="UP000198802">
    <property type="component" value="Unassembled WGS sequence"/>
</dbReference>
<keyword evidence="2" id="KW-1185">Reference proteome</keyword>
<sequence>MASAHTTMRVTLEGLGEYEVPANNLRWNGFACPGFTLDQVREIAVDLHLSNLAIGSDDQETIIVGDDEIVTIHNTWSNDTETVEPNPRDGLYYVGGFRWTWEIVGE</sequence>
<proteinExistence type="predicted"/>
<evidence type="ECO:0000313" key="1">
    <source>
        <dbReference type="EMBL" id="CUU61082.1"/>
    </source>
</evidence>
<dbReference type="AlphaFoldDB" id="A0A0S4R2U2"/>
<accession>A0A0S4R2U2</accession>
<organism evidence="1 2">
    <name type="scientific">Parafrankia irregularis</name>
    <dbReference type="NCBI Taxonomy" id="795642"/>
    <lineage>
        <taxon>Bacteria</taxon>
        <taxon>Bacillati</taxon>
        <taxon>Actinomycetota</taxon>
        <taxon>Actinomycetes</taxon>
        <taxon>Frankiales</taxon>
        <taxon>Frankiaceae</taxon>
        <taxon>Parafrankia</taxon>
    </lineage>
</organism>
<dbReference type="RefSeq" id="WP_165615966.1">
    <property type="nucleotide sequence ID" value="NZ_FAOZ01000055.1"/>
</dbReference>
<evidence type="ECO:0000313" key="2">
    <source>
        <dbReference type="Proteomes" id="UP000198802"/>
    </source>
</evidence>
<dbReference type="EMBL" id="FAOZ01000055">
    <property type="protein sequence ID" value="CUU61082.1"/>
    <property type="molecule type" value="Genomic_DNA"/>
</dbReference>
<gene>
    <name evidence="1" type="ORF">Ga0074812_15518</name>
</gene>